<keyword evidence="6" id="KW-0460">Magnesium</keyword>
<dbReference type="SUPFAM" id="SSF53098">
    <property type="entry name" value="Ribonuclease H-like"/>
    <property type="match status" value="2"/>
</dbReference>
<evidence type="ECO:0000256" key="5">
    <source>
        <dbReference type="ARBA" id="ARBA00022839"/>
    </source>
</evidence>
<feature type="compositionally biased region" description="Basic and acidic residues" evidence="8">
    <location>
        <begin position="263"/>
        <end position="277"/>
    </location>
</feature>
<keyword evidence="4" id="KW-0378">Hydrolase</keyword>
<feature type="region of interest" description="Disordered" evidence="8">
    <location>
        <begin position="297"/>
        <end position="399"/>
    </location>
</feature>
<evidence type="ECO:0000256" key="8">
    <source>
        <dbReference type="SAM" id="MobiDB-lite"/>
    </source>
</evidence>
<dbReference type="InterPro" id="IPR013520">
    <property type="entry name" value="Ribonucl_H"/>
</dbReference>
<dbReference type="RefSeq" id="XP_012938245.1">
    <property type="nucleotide sequence ID" value="XM_013082791.2"/>
</dbReference>
<feature type="domain" description="Exonuclease" evidence="9">
    <location>
        <begin position="12"/>
        <end position="441"/>
    </location>
</feature>
<dbReference type="Proteomes" id="UP000694888">
    <property type="component" value="Unplaced"/>
</dbReference>
<feature type="compositionally biased region" description="Polar residues" evidence="8">
    <location>
        <begin position="185"/>
        <end position="224"/>
    </location>
</feature>
<organism evidence="10 11">
    <name type="scientific">Aplysia californica</name>
    <name type="common">California sea hare</name>
    <dbReference type="NCBI Taxonomy" id="6500"/>
    <lineage>
        <taxon>Eukaryota</taxon>
        <taxon>Metazoa</taxon>
        <taxon>Spiralia</taxon>
        <taxon>Lophotrochozoa</taxon>
        <taxon>Mollusca</taxon>
        <taxon>Gastropoda</taxon>
        <taxon>Heterobranchia</taxon>
        <taxon>Euthyneura</taxon>
        <taxon>Tectipleura</taxon>
        <taxon>Aplysiida</taxon>
        <taxon>Aplysioidea</taxon>
        <taxon>Aplysiidae</taxon>
        <taxon>Aplysia</taxon>
    </lineage>
</organism>
<evidence type="ECO:0000256" key="2">
    <source>
        <dbReference type="ARBA" id="ARBA00022722"/>
    </source>
</evidence>
<feature type="region of interest" description="Disordered" evidence="8">
    <location>
        <begin position="169"/>
        <end position="232"/>
    </location>
</feature>
<feature type="region of interest" description="Disordered" evidence="8">
    <location>
        <begin position="247"/>
        <end position="277"/>
    </location>
</feature>
<dbReference type="InterPro" id="IPR040393">
    <property type="entry name" value="TREX1/2"/>
</dbReference>
<keyword evidence="5" id="KW-0269">Exonuclease</keyword>
<feature type="compositionally biased region" description="Acidic residues" evidence="8">
    <location>
        <begin position="360"/>
        <end position="377"/>
    </location>
</feature>
<gene>
    <name evidence="11" type="primary">LOC101851949</name>
</gene>
<dbReference type="InterPro" id="IPR012337">
    <property type="entry name" value="RNaseH-like_sf"/>
</dbReference>
<keyword evidence="10" id="KW-1185">Reference proteome</keyword>
<dbReference type="PANTHER" id="PTHR13058">
    <property type="entry name" value="THREE PRIME REPAIR EXONUCLEASE 1, 2"/>
    <property type="match status" value="1"/>
</dbReference>
<feature type="compositionally biased region" description="Low complexity" evidence="8">
    <location>
        <begin position="297"/>
        <end position="311"/>
    </location>
</feature>
<dbReference type="GeneID" id="101851949"/>
<feature type="compositionally biased region" description="Basic and acidic residues" evidence="8">
    <location>
        <begin position="331"/>
        <end position="340"/>
    </location>
</feature>
<comment type="similarity">
    <text evidence="7">Belongs to the exonuclease superfamily. TREX family.</text>
</comment>
<evidence type="ECO:0000256" key="4">
    <source>
        <dbReference type="ARBA" id="ARBA00022801"/>
    </source>
</evidence>
<feature type="compositionally biased region" description="Basic and acidic residues" evidence="8">
    <location>
        <begin position="381"/>
        <end position="399"/>
    </location>
</feature>
<evidence type="ECO:0000256" key="7">
    <source>
        <dbReference type="ARBA" id="ARBA00025769"/>
    </source>
</evidence>
<sequence length="457" mass="51488">MATGTNNPAIRSFVLFDLESTGLQSPGYEPKITELSFVAVTRDELLTKGAKPRVLNKLTLCFNPEKRIPPKVAGMTGLHNDALELMNNFKTQSSLVISFLRRLPRPVCIIAHYGNGFDFPLMISELQRADKDIPEHILCADSLEAFRTLDGLSPLSEFLKGKSQQRKRAQQFKISKTPEDEKETWNASVVSVRSPRKSASTKNDPVSPVTQFGQRLSLEEQSGSPARRYVPSGKGVEDVRYFDEHTSVSRRAVRQQEPQIQERQLKTSRHTEGEGLRRFQSSYVIPDERRYDQMYETRTSSTQVRTTRQVVAPKTATDRPETASAVLPRRGSSELGDHKGSYYRRPGTPVERRDLPEARDDSDEEDADEDTDEDTDVDTGASDKSRDGSGEKKESSKEVSYKLSAVYSRMFGQEPDVSHTAEDDCLTMLKIVHVLSRKFIEWCDANAVPLNSVDPMY</sequence>
<feature type="compositionally biased region" description="Basic and acidic residues" evidence="8">
    <location>
        <begin position="350"/>
        <end position="359"/>
    </location>
</feature>
<dbReference type="Gene3D" id="3.30.420.10">
    <property type="entry name" value="Ribonuclease H-like superfamily/Ribonuclease H"/>
    <property type="match status" value="2"/>
</dbReference>
<protein>
    <submittedName>
        <fullName evidence="11">Uncharacterized protein LOC101851949</fullName>
    </submittedName>
</protein>
<keyword evidence="2" id="KW-0540">Nuclease</keyword>
<accession>A0ABM1A0C8</accession>
<comment type="cofactor">
    <cofactor evidence="1">
        <name>Mg(2+)</name>
        <dbReference type="ChEBI" id="CHEBI:18420"/>
    </cofactor>
</comment>
<evidence type="ECO:0000256" key="1">
    <source>
        <dbReference type="ARBA" id="ARBA00001946"/>
    </source>
</evidence>
<evidence type="ECO:0000313" key="11">
    <source>
        <dbReference type="RefSeq" id="XP_012938245.1"/>
    </source>
</evidence>
<evidence type="ECO:0000256" key="6">
    <source>
        <dbReference type="ARBA" id="ARBA00022842"/>
    </source>
</evidence>
<keyword evidence="3" id="KW-0479">Metal-binding</keyword>
<proteinExistence type="inferred from homology"/>
<evidence type="ECO:0000256" key="3">
    <source>
        <dbReference type="ARBA" id="ARBA00022723"/>
    </source>
</evidence>
<dbReference type="SMART" id="SM00479">
    <property type="entry name" value="EXOIII"/>
    <property type="match status" value="1"/>
</dbReference>
<evidence type="ECO:0000313" key="10">
    <source>
        <dbReference type="Proteomes" id="UP000694888"/>
    </source>
</evidence>
<evidence type="ECO:0000259" key="9">
    <source>
        <dbReference type="SMART" id="SM00479"/>
    </source>
</evidence>
<name>A0ABM1A0C8_APLCA</name>
<reference evidence="11" key="1">
    <citation type="submission" date="2025-08" db="UniProtKB">
        <authorList>
            <consortium name="RefSeq"/>
        </authorList>
    </citation>
    <scope>IDENTIFICATION</scope>
</reference>
<dbReference type="PANTHER" id="PTHR13058:SF19">
    <property type="entry name" value="LD40940P"/>
    <property type="match status" value="1"/>
</dbReference>
<dbReference type="InterPro" id="IPR036397">
    <property type="entry name" value="RNaseH_sf"/>
</dbReference>